<proteinExistence type="inferred from homology"/>
<dbReference type="GO" id="GO:0046872">
    <property type="term" value="F:metal ion binding"/>
    <property type="evidence" value="ECO:0007669"/>
    <property type="project" value="UniProtKB-KW"/>
</dbReference>
<evidence type="ECO:0000256" key="12">
    <source>
        <dbReference type="RuleBase" id="RU003515"/>
    </source>
</evidence>
<dbReference type="InterPro" id="IPR001352">
    <property type="entry name" value="RNase_HII/HIII"/>
</dbReference>
<comment type="cofactor">
    <cofactor evidence="2">
        <name>Mn(2+)</name>
        <dbReference type="ChEBI" id="CHEBI:29035"/>
    </cofactor>
</comment>
<dbReference type="Proteomes" id="UP000886066">
    <property type="component" value="Unassembled WGS sequence"/>
</dbReference>
<accession>A0A7C1HVG5</accession>
<keyword evidence="6" id="KW-0963">Cytoplasm</keyword>
<feature type="domain" description="RNase H type-2" evidence="13">
    <location>
        <begin position="1"/>
        <end position="65"/>
    </location>
</feature>
<evidence type="ECO:0000256" key="4">
    <source>
        <dbReference type="ARBA" id="ARBA00004065"/>
    </source>
</evidence>
<evidence type="ECO:0000256" key="1">
    <source>
        <dbReference type="ARBA" id="ARBA00000077"/>
    </source>
</evidence>
<evidence type="ECO:0000256" key="8">
    <source>
        <dbReference type="ARBA" id="ARBA00022723"/>
    </source>
</evidence>
<feature type="non-terminal residue" evidence="14">
    <location>
        <position position="1"/>
    </location>
</feature>
<dbReference type="GO" id="GO:0005737">
    <property type="term" value="C:cytoplasm"/>
    <property type="evidence" value="ECO:0007669"/>
    <property type="project" value="UniProtKB-SubCell"/>
</dbReference>
<dbReference type="InterPro" id="IPR036397">
    <property type="entry name" value="RNaseH_sf"/>
</dbReference>
<keyword evidence="9 12" id="KW-0255">Endonuclease</keyword>
<dbReference type="Gene3D" id="3.30.420.10">
    <property type="entry name" value="Ribonuclease H-like superfamily/Ribonuclease H"/>
    <property type="match status" value="1"/>
</dbReference>
<keyword evidence="8" id="KW-0479">Metal-binding</keyword>
<comment type="cofactor">
    <cofactor evidence="3">
        <name>Mg(2+)</name>
        <dbReference type="ChEBI" id="CHEBI:18420"/>
    </cofactor>
</comment>
<protein>
    <recommendedName>
        <fullName evidence="12">Ribonuclease</fullName>
        <ecNumber evidence="12">3.1.26.4</ecNumber>
    </recommendedName>
</protein>
<evidence type="ECO:0000256" key="3">
    <source>
        <dbReference type="ARBA" id="ARBA00001946"/>
    </source>
</evidence>
<comment type="catalytic activity">
    <reaction evidence="1 12">
        <text>Endonucleolytic cleavage to 5'-phosphomonoester.</text>
        <dbReference type="EC" id="3.1.26.4"/>
    </reaction>
</comment>
<organism evidence="14">
    <name type="scientific">candidate division WWE3 bacterium</name>
    <dbReference type="NCBI Taxonomy" id="2053526"/>
    <lineage>
        <taxon>Bacteria</taxon>
        <taxon>Katanobacteria</taxon>
    </lineage>
</organism>
<evidence type="ECO:0000259" key="13">
    <source>
        <dbReference type="PROSITE" id="PS51975"/>
    </source>
</evidence>
<dbReference type="InterPro" id="IPR024567">
    <property type="entry name" value="RNase_HII/HIII_dom"/>
</dbReference>
<evidence type="ECO:0000256" key="7">
    <source>
        <dbReference type="ARBA" id="ARBA00022722"/>
    </source>
</evidence>
<dbReference type="EC" id="3.1.26.4" evidence="12"/>
<comment type="subcellular location">
    <subcellularLocation>
        <location evidence="5">Cytoplasm</location>
    </subcellularLocation>
</comment>
<dbReference type="Pfam" id="PF01351">
    <property type="entry name" value="RNase_HII"/>
    <property type="match status" value="1"/>
</dbReference>
<sequence>IAAASILAKVHRDRIMREIACKFPLYGFEKHKGYGTKAHMEAICKHGACEIHRKSFEPVKSFLNQ</sequence>
<evidence type="ECO:0000256" key="9">
    <source>
        <dbReference type="ARBA" id="ARBA00022759"/>
    </source>
</evidence>
<dbReference type="AlphaFoldDB" id="A0A7C1HVG5"/>
<evidence type="ECO:0000256" key="6">
    <source>
        <dbReference type="ARBA" id="ARBA00022490"/>
    </source>
</evidence>
<dbReference type="GO" id="GO:0032299">
    <property type="term" value="C:ribonuclease H2 complex"/>
    <property type="evidence" value="ECO:0007669"/>
    <property type="project" value="TreeGrafter"/>
</dbReference>
<dbReference type="EMBL" id="DSDM01000087">
    <property type="protein sequence ID" value="HDQ88798.1"/>
    <property type="molecule type" value="Genomic_DNA"/>
</dbReference>
<dbReference type="PANTHER" id="PTHR10954:SF18">
    <property type="entry name" value="RIBONUCLEASE HII"/>
    <property type="match status" value="1"/>
</dbReference>
<keyword evidence="10 12" id="KW-0378">Hydrolase</keyword>
<dbReference type="GO" id="GO:0006298">
    <property type="term" value="P:mismatch repair"/>
    <property type="evidence" value="ECO:0007669"/>
    <property type="project" value="TreeGrafter"/>
</dbReference>
<dbReference type="PANTHER" id="PTHR10954">
    <property type="entry name" value="RIBONUCLEASE H2 SUBUNIT A"/>
    <property type="match status" value="1"/>
</dbReference>
<name>A0A7C1HVG5_UNCKA</name>
<dbReference type="PROSITE" id="PS51975">
    <property type="entry name" value="RNASE_H_2"/>
    <property type="match status" value="1"/>
</dbReference>
<dbReference type="InterPro" id="IPR012337">
    <property type="entry name" value="RNaseH-like_sf"/>
</dbReference>
<comment type="similarity">
    <text evidence="12">Belongs to the RNase HII family.</text>
</comment>
<evidence type="ECO:0000256" key="10">
    <source>
        <dbReference type="ARBA" id="ARBA00022801"/>
    </source>
</evidence>
<dbReference type="GO" id="GO:0043137">
    <property type="term" value="P:DNA replication, removal of RNA primer"/>
    <property type="evidence" value="ECO:0007669"/>
    <property type="project" value="TreeGrafter"/>
</dbReference>
<reference evidence="14" key="1">
    <citation type="journal article" date="2020" name="mSystems">
        <title>Genome- and Community-Level Interaction Insights into Carbon Utilization and Element Cycling Functions of Hydrothermarchaeota in Hydrothermal Sediment.</title>
        <authorList>
            <person name="Zhou Z."/>
            <person name="Liu Y."/>
            <person name="Xu W."/>
            <person name="Pan J."/>
            <person name="Luo Z.H."/>
            <person name="Li M."/>
        </authorList>
    </citation>
    <scope>NUCLEOTIDE SEQUENCE [LARGE SCALE GENOMIC DNA]</scope>
    <source>
        <strain evidence="14">SpSt-1219</strain>
    </source>
</reference>
<dbReference type="GO" id="GO:0004523">
    <property type="term" value="F:RNA-DNA hybrid ribonuclease activity"/>
    <property type="evidence" value="ECO:0007669"/>
    <property type="project" value="UniProtKB-EC"/>
</dbReference>
<comment type="caution">
    <text evidence="11">Lacks conserved residue(s) required for the propagation of feature annotation.</text>
</comment>
<evidence type="ECO:0000256" key="2">
    <source>
        <dbReference type="ARBA" id="ARBA00001936"/>
    </source>
</evidence>
<dbReference type="GO" id="GO:0003723">
    <property type="term" value="F:RNA binding"/>
    <property type="evidence" value="ECO:0007669"/>
    <property type="project" value="UniProtKB-UniRule"/>
</dbReference>
<comment type="caution">
    <text evidence="14">The sequence shown here is derived from an EMBL/GenBank/DDBJ whole genome shotgun (WGS) entry which is preliminary data.</text>
</comment>
<keyword evidence="7 12" id="KW-0540">Nuclease</keyword>
<comment type="function">
    <text evidence="4 12">Endonuclease that specifically degrades the RNA of RNA-DNA hybrids.</text>
</comment>
<dbReference type="SUPFAM" id="SSF53098">
    <property type="entry name" value="Ribonuclease H-like"/>
    <property type="match status" value="1"/>
</dbReference>
<evidence type="ECO:0000313" key="14">
    <source>
        <dbReference type="EMBL" id="HDQ88798.1"/>
    </source>
</evidence>
<gene>
    <name evidence="14" type="ORF">ENN92_01465</name>
</gene>
<evidence type="ECO:0000256" key="11">
    <source>
        <dbReference type="PROSITE-ProRule" id="PRU01319"/>
    </source>
</evidence>
<evidence type="ECO:0000256" key="5">
    <source>
        <dbReference type="ARBA" id="ARBA00004496"/>
    </source>
</evidence>